<reference evidence="1" key="1">
    <citation type="submission" date="2020-10" db="EMBL/GenBank/DDBJ databases">
        <authorList>
            <person name="Gilroy R."/>
        </authorList>
    </citation>
    <scope>NUCLEOTIDE SEQUENCE</scope>
    <source>
        <strain evidence="1">517</strain>
    </source>
</reference>
<reference evidence="1" key="2">
    <citation type="journal article" date="2021" name="PeerJ">
        <title>Extensive microbial diversity within the chicken gut microbiome revealed by metagenomics and culture.</title>
        <authorList>
            <person name="Gilroy R."/>
            <person name="Ravi A."/>
            <person name="Getino M."/>
            <person name="Pursley I."/>
            <person name="Horton D.L."/>
            <person name="Alikhan N.F."/>
            <person name="Baker D."/>
            <person name="Gharbi K."/>
            <person name="Hall N."/>
            <person name="Watson M."/>
            <person name="Adriaenssens E.M."/>
            <person name="Foster-Nyarko E."/>
            <person name="Jarju S."/>
            <person name="Secka A."/>
            <person name="Antonio M."/>
            <person name="Oren A."/>
            <person name="Chaudhuri R.R."/>
            <person name="La Ragione R."/>
            <person name="Hildebrand F."/>
            <person name="Pallen M.J."/>
        </authorList>
    </citation>
    <scope>NUCLEOTIDE SEQUENCE</scope>
    <source>
        <strain evidence="1">517</strain>
    </source>
</reference>
<sequence>IEEAQRKIAEDILSEWFDTSENAVEERKTFLKTDRESITGKDTHKSTFGDWVNTRGIIEAFVENKYRESNRAIYREFLKAAYNKNSSEELKDTEGYAPFAYMNFFQKPARNMGTEPDDCSCEIVAQVIEKLRPKYIIVTSAIAGRQIRERLSGSVPDCEIQYYPHPSAFRYWKKRTAELRNFFAELQKKGVF</sequence>
<organism evidence="1 2">
    <name type="scientific">Candidatus Stercoripulliclostridium pullicola</name>
    <dbReference type="NCBI Taxonomy" id="2840953"/>
    <lineage>
        <taxon>Bacteria</taxon>
        <taxon>Bacillati</taxon>
        <taxon>Bacillota</taxon>
        <taxon>Clostridia</taxon>
        <taxon>Eubacteriales</taxon>
        <taxon>Candidatus Stercoripulliclostridium</taxon>
    </lineage>
</organism>
<dbReference type="AlphaFoldDB" id="A0A940IDH9"/>
<feature type="non-terminal residue" evidence="1">
    <location>
        <position position="1"/>
    </location>
</feature>
<evidence type="ECO:0008006" key="3">
    <source>
        <dbReference type="Google" id="ProtNLM"/>
    </source>
</evidence>
<protein>
    <recommendedName>
        <fullName evidence="3">Uracil-DNA glycosylase</fullName>
    </recommendedName>
</protein>
<dbReference type="Proteomes" id="UP000727857">
    <property type="component" value="Unassembled WGS sequence"/>
</dbReference>
<evidence type="ECO:0000313" key="1">
    <source>
        <dbReference type="EMBL" id="MBO8424571.1"/>
    </source>
</evidence>
<comment type="caution">
    <text evidence="1">The sequence shown here is derived from an EMBL/GenBank/DDBJ whole genome shotgun (WGS) entry which is preliminary data.</text>
</comment>
<name>A0A940IDH9_9FIRM</name>
<proteinExistence type="predicted"/>
<evidence type="ECO:0000313" key="2">
    <source>
        <dbReference type="Proteomes" id="UP000727857"/>
    </source>
</evidence>
<gene>
    <name evidence="1" type="ORF">IAB16_06085</name>
</gene>
<accession>A0A940IDH9</accession>
<dbReference type="EMBL" id="JADINF010000153">
    <property type="protein sequence ID" value="MBO8424571.1"/>
    <property type="molecule type" value="Genomic_DNA"/>
</dbReference>